<feature type="domain" description="C2H2-type" evidence="7">
    <location>
        <begin position="355"/>
        <end position="382"/>
    </location>
</feature>
<dbReference type="Pfam" id="PF00096">
    <property type="entry name" value="zf-C2H2"/>
    <property type="match status" value="2"/>
</dbReference>
<keyword evidence="9" id="KW-1185">Reference proteome</keyword>
<accession>A0A7J7JYZ4</accession>
<feature type="region of interest" description="Disordered" evidence="6">
    <location>
        <begin position="985"/>
        <end position="1005"/>
    </location>
</feature>
<feature type="domain" description="C2H2-type" evidence="7">
    <location>
        <begin position="7"/>
        <end position="35"/>
    </location>
</feature>
<dbReference type="InterPro" id="IPR008598">
    <property type="entry name" value="Di19_Zn-bd"/>
</dbReference>
<keyword evidence="1" id="KW-0479">Metal-binding</keyword>
<evidence type="ECO:0000259" key="7">
    <source>
        <dbReference type="PROSITE" id="PS50157"/>
    </source>
</evidence>
<organism evidence="8 9">
    <name type="scientific">Bugula neritina</name>
    <name type="common">Brown bryozoan</name>
    <name type="synonym">Sertularia neritina</name>
    <dbReference type="NCBI Taxonomy" id="10212"/>
    <lineage>
        <taxon>Eukaryota</taxon>
        <taxon>Metazoa</taxon>
        <taxon>Spiralia</taxon>
        <taxon>Lophotrochozoa</taxon>
        <taxon>Bryozoa</taxon>
        <taxon>Gymnolaemata</taxon>
        <taxon>Cheilostomatida</taxon>
        <taxon>Flustrina</taxon>
        <taxon>Buguloidea</taxon>
        <taxon>Bugulidae</taxon>
        <taxon>Bugula</taxon>
    </lineage>
</organism>
<feature type="domain" description="C2H2-type" evidence="7">
    <location>
        <begin position="153"/>
        <end position="181"/>
    </location>
</feature>
<reference evidence="8" key="1">
    <citation type="submission" date="2020-06" db="EMBL/GenBank/DDBJ databases">
        <title>Draft genome of Bugula neritina, a colonial animal packing powerful symbionts and potential medicines.</title>
        <authorList>
            <person name="Rayko M."/>
        </authorList>
    </citation>
    <scope>NUCLEOTIDE SEQUENCE [LARGE SCALE GENOMIC DNA]</scope>
    <source>
        <strain evidence="8">Kwan_BN1</strain>
    </source>
</reference>
<dbReference type="Gene3D" id="3.30.160.60">
    <property type="entry name" value="Classic Zinc Finger"/>
    <property type="match status" value="8"/>
</dbReference>
<dbReference type="GO" id="GO:0005634">
    <property type="term" value="C:nucleus"/>
    <property type="evidence" value="ECO:0007669"/>
    <property type="project" value="TreeGrafter"/>
</dbReference>
<feature type="domain" description="C2H2-type" evidence="7">
    <location>
        <begin position="845"/>
        <end position="872"/>
    </location>
</feature>
<dbReference type="OrthoDB" id="10014897at2759"/>
<evidence type="ECO:0000256" key="3">
    <source>
        <dbReference type="ARBA" id="ARBA00022771"/>
    </source>
</evidence>
<keyword evidence="3 5" id="KW-0863">Zinc-finger</keyword>
<feature type="compositionally biased region" description="Low complexity" evidence="6">
    <location>
        <begin position="30"/>
        <end position="42"/>
    </location>
</feature>
<dbReference type="PANTHER" id="PTHR24379:SF121">
    <property type="entry name" value="C2H2-TYPE DOMAIN-CONTAINING PROTEIN"/>
    <property type="match status" value="1"/>
</dbReference>
<evidence type="ECO:0000256" key="4">
    <source>
        <dbReference type="ARBA" id="ARBA00022833"/>
    </source>
</evidence>
<dbReference type="GO" id="GO:0008270">
    <property type="term" value="F:zinc ion binding"/>
    <property type="evidence" value="ECO:0007669"/>
    <property type="project" value="UniProtKB-KW"/>
</dbReference>
<evidence type="ECO:0000256" key="2">
    <source>
        <dbReference type="ARBA" id="ARBA00022737"/>
    </source>
</evidence>
<evidence type="ECO:0000256" key="6">
    <source>
        <dbReference type="SAM" id="MobiDB-lite"/>
    </source>
</evidence>
<keyword evidence="4" id="KW-0862">Zinc</keyword>
<feature type="compositionally biased region" description="Low complexity" evidence="6">
    <location>
        <begin position="992"/>
        <end position="1003"/>
    </location>
</feature>
<dbReference type="GO" id="GO:0000977">
    <property type="term" value="F:RNA polymerase II transcription regulatory region sequence-specific DNA binding"/>
    <property type="evidence" value="ECO:0007669"/>
    <property type="project" value="TreeGrafter"/>
</dbReference>
<dbReference type="Proteomes" id="UP000593567">
    <property type="component" value="Unassembled WGS sequence"/>
</dbReference>
<feature type="domain" description="C2H2-type" evidence="7">
    <location>
        <begin position="224"/>
        <end position="251"/>
    </location>
</feature>
<dbReference type="PROSITE" id="PS50157">
    <property type="entry name" value="ZINC_FINGER_C2H2_2"/>
    <property type="match status" value="11"/>
</dbReference>
<dbReference type="InterPro" id="IPR013087">
    <property type="entry name" value="Znf_C2H2_type"/>
</dbReference>
<sequence length="1069" mass="119821">MVNQESLKCYICKKVFSSAADVMSHIFTKHTPQTPHTTSTSSAVDTDVREASTPLDLSSRSPPSPVSCQVCGESFTSFTLLMEHTQTLHWELMRSKCSVCSEIVSSPQQQLDHMERHYLSTRRLYICRCCKKTFSLVDDLQAHLITEHSRKIYKCLVCADVLHTEIDLKIHLTMEHSNENKAYKCACCGHPFDDVSSWRTHMLQMHMDLVLPSSTLSHVKKEQFQCPYCIMTFRAESELKLHVLTHQRSFQCSLCGEGFAVEYLLDKHIQKEHSRQLHTESHSQSSNQAVTNDVVAPFQCAICDRVFHSEEVYEEHKRKSHSSAKPWQCRTIEKHSSNSSSSSSTSVVQTKMFSTACSTCGKAFKTYSELDKHSRVHFGPVSLTCVICDEVCSSLADMAKHKLQHCKVPSTKPCILCQVEINTIDEYLKHSHLHVEADSTVVCCVCKHRVTSQVELDLHAEFHFPKKSPLSCASCNKVCPYFIPLPAQLTDNPQFLLCQECLIARKQSTSILLPHRLLPPPPGAPDCKSPRSPSLLHTALSPAAKGLTRDQKVSVSSQLGALSPVHRCSECNSKFASMDELDNHACMQKQCFNCQKTYRISELVCKLDSYICVSCDSITKDLWKCDKCKLTFTREEKYQKHNCIALGDGKICSLCQGRFNHSQLLLKGSKLVCKSCDKKVKTCHACSESYLQNDGHVCKVKCSSCGEMLNMMPSQLSGKEAVLCQVCISQSKNDSVFESANNKSPPTASGNSGKIYQCIQCPKSCESENEIKIHILTSHMNEKSHKCYLCSALFLTSGKLQAHLVAHNFMFSNRMTCPKCEYTTSDAATLLNHCTSEHSITNRSYVCAYCLQSFFFETELVNHSSAHHGGLTSMYRPSPSPASTELAGRKRPQSAAHYDANKFVPKTKVVKSEALSDNEDHGELFCSKCDVEFASLDQYSNHLNLHHQESIRSCPWCSKLYCCQDDLKEHFTSCRLREKRRPSDEVFSNGLATSTNNATSTSSGRERNIVNKSFSFHSIKEHLSKSPQTVLHSLQTNSSYKERSDVNSDASSAVSKYFNGDSLVISTTS</sequence>
<feature type="domain" description="C2H2-type" evidence="7">
    <location>
        <begin position="298"/>
        <end position="326"/>
    </location>
</feature>
<protein>
    <submittedName>
        <fullName evidence="8">Oaz</fullName>
    </submittedName>
</protein>
<dbReference type="SMART" id="SM00355">
    <property type="entry name" value="ZnF_C2H2"/>
    <property type="match status" value="21"/>
</dbReference>
<evidence type="ECO:0000256" key="5">
    <source>
        <dbReference type="PROSITE-ProRule" id="PRU00042"/>
    </source>
</evidence>
<feature type="compositionally biased region" description="Low complexity" evidence="6">
    <location>
        <begin position="52"/>
        <end position="61"/>
    </location>
</feature>
<keyword evidence="2" id="KW-0677">Repeat</keyword>
<dbReference type="SUPFAM" id="SSF57667">
    <property type="entry name" value="beta-beta-alpha zinc fingers"/>
    <property type="match status" value="6"/>
</dbReference>
<feature type="region of interest" description="Disordered" evidence="6">
    <location>
        <begin position="30"/>
        <end position="63"/>
    </location>
</feature>
<evidence type="ECO:0000313" key="8">
    <source>
        <dbReference type="EMBL" id="KAF6031602.1"/>
    </source>
</evidence>
<feature type="domain" description="C2H2-type" evidence="7">
    <location>
        <begin position="183"/>
        <end position="206"/>
    </location>
</feature>
<dbReference type="PROSITE" id="PS00028">
    <property type="entry name" value="ZINC_FINGER_C2H2_1"/>
    <property type="match status" value="14"/>
</dbReference>
<name>A0A7J7JYZ4_BUGNE</name>
<feature type="domain" description="C2H2-type" evidence="7">
    <location>
        <begin position="250"/>
        <end position="278"/>
    </location>
</feature>
<dbReference type="PANTHER" id="PTHR24379">
    <property type="entry name" value="KRAB AND ZINC FINGER DOMAIN-CONTAINING"/>
    <property type="match status" value="1"/>
</dbReference>
<dbReference type="GO" id="GO:0000981">
    <property type="term" value="F:DNA-binding transcription factor activity, RNA polymerase II-specific"/>
    <property type="evidence" value="ECO:0007669"/>
    <property type="project" value="TreeGrafter"/>
</dbReference>
<comment type="caution">
    <text evidence="8">The sequence shown here is derived from an EMBL/GenBank/DDBJ whole genome shotgun (WGS) entry which is preliminary data.</text>
</comment>
<proteinExistence type="predicted"/>
<gene>
    <name evidence="8" type="ORF">EB796_010099</name>
</gene>
<feature type="domain" description="C2H2-type" evidence="7">
    <location>
        <begin position="125"/>
        <end position="149"/>
    </location>
</feature>
<dbReference type="AlphaFoldDB" id="A0A7J7JYZ4"/>
<dbReference type="EMBL" id="VXIV02001586">
    <property type="protein sequence ID" value="KAF6031602.1"/>
    <property type="molecule type" value="Genomic_DNA"/>
</dbReference>
<dbReference type="InterPro" id="IPR036236">
    <property type="entry name" value="Znf_C2H2_sf"/>
</dbReference>
<dbReference type="Pfam" id="PF05605">
    <property type="entry name" value="zf-Di19"/>
    <property type="match status" value="1"/>
</dbReference>
<feature type="domain" description="C2H2-type" evidence="7">
    <location>
        <begin position="66"/>
        <end position="89"/>
    </location>
</feature>
<evidence type="ECO:0000313" key="9">
    <source>
        <dbReference type="Proteomes" id="UP000593567"/>
    </source>
</evidence>
<feature type="domain" description="C2H2-type" evidence="7">
    <location>
        <begin position="756"/>
        <end position="784"/>
    </location>
</feature>
<evidence type="ECO:0000256" key="1">
    <source>
        <dbReference type="ARBA" id="ARBA00022723"/>
    </source>
</evidence>